<evidence type="ECO:0000256" key="1">
    <source>
        <dbReference type="RuleBase" id="RU362006"/>
    </source>
</evidence>
<organism evidence="3">
    <name type="scientific">Selaginella moellendorffii</name>
    <name type="common">Spikemoss</name>
    <dbReference type="NCBI Taxonomy" id="88036"/>
    <lineage>
        <taxon>Eukaryota</taxon>
        <taxon>Viridiplantae</taxon>
        <taxon>Streptophyta</taxon>
        <taxon>Embryophyta</taxon>
        <taxon>Tracheophyta</taxon>
        <taxon>Lycopodiopsida</taxon>
        <taxon>Selaginellales</taxon>
        <taxon>Selaginellaceae</taxon>
        <taxon>Selaginella</taxon>
    </lineage>
</organism>
<dbReference type="eggNOG" id="KOG1725">
    <property type="taxonomic scope" value="Eukaryota"/>
</dbReference>
<comment type="subcellular location">
    <subcellularLocation>
        <location evidence="1">Membrane</location>
        <topology evidence="1">Multi-pass membrane protein</topology>
    </subcellularLocation>
</comment>
<dbReference type="OMA" id="CLVYWAA"/>
<dbReference type="OrthoDB" id="10009287at2759"/>
<protein>
    <recommendedName>
        <fullName evidence="1">HVA22-like protein</fullName>
    </recommendedName>
</protein>
<dbReference type="FunCoup" id="D8RW57">
    <property type="interactions" value="770"/>
</dbReference>
<dbReference type="GO" id="GO:0016020">
    <property type="term" value="C:membrane"/>
    <property type="evidence" value="ECO:0007669"/>
    <property type="project" value="UniProtKB-SubCell"/>
</dbReference>
<dbReference type="Gramene" id="EFJ23487">
    <property type="protein sequence ID" value="EFJ23487"/>
    <property type="gene ID" value="SELMODRAFT_415452"/>
</dbReference>
<keyword evidence="3" id="KW-1185">Reference proteome</keyword>
<dbReference type="InterPro" id="IPR004345">
    <property type="entry name" value="TB2_DP1_HVA22"/>
</dbReference>
<dbReference type="KEGG" id="smo:SELMODRAFT_415452"/>
<evidence type="ECO:0000313" key="3">
    <source>
        <dbReference type="Proteomes" id="UP000001514"/>
    </source>
</evidence>
<evidence type="ECO:0000313" key="2">
    <source>
        <dbReference type="EMBL" id="EFJ23487.1"/>
    </source>
</evidence>
<dbReference type="Proteomes" id="UP000001514">
    <property type="component" value="Unassembled WGS sequence"/>
</dbReference>
<dbReference type="HOGENOM" id="CLU_028431_4_1_1"/>
<reference evidence="2 3" key="1">
    <citation type="journal article" date="2011" name="Science">
        <title>The Selaginella genome identifies genetic changes associated with the evolution of vascular plants.</title>
        <authorList>
            <person name="Banks J.A."/>
            <person name="Nishiyama T."/>
            <person name="Hasebe M."/>
            <person name="Bowman J.L."/>
            <person name="Gribskov M."/>
            <person name="dePamphilis C."/>
            <person name="Albert V.A."/>
            <person name="Aono N."/>
            <person name="Aoyama T."/>
            <person name="Ambrose B.A."/>
            <person name="Ashton N.W."/>
            <person name="Axtell M.J."/>
            <person name="Barker E."/>
            <person name="Barker M.S."/>
            <person name="Bennetzen J.L."/>
            <person name="Bonawitz N.D."/>
            <person name="Chapple C."/>
            <person name="Cheng C."/>
            <person name="Correa L.G."/>
            <person name="Dacre M."/>
            <person name="DeBarry J."/>
            <person name="Dreyer I."/>
            <person name="Elias M."/>
            <person name="Engstrom E.M."/>
            <person name="Estelle M."/>
            <person name="Feng L."/>
            <person name="Finet C."/>
            <person name="Floyd S.K."/>
            <person name="Frommer W.B."/>
            <person name="Fujita T."/>
            <person name="Gramzow L."/>
            <person name="Gutensohn M."/>
            <person name="Harholt J."/>
            <person name="Hattori M."/>
            <person name="Heyl A."/>
            <person name="Hirai T."/>
            <person name="Hiwatashi Y."/>
            <person name="Ishikawa M."/>
            <person name="Iwata M."/>
            <person name="Karol K.G."/>
            <person name="Koehler B."/>
            <person name="Kolukisaoglu U."/>
            <person name="Kubo M."/>
            <person name="Kurata T."/>
            <person name="Lalonde S."/>
            <person name="Li K."/>
            <person name="Li Y."/>
            <person name="Litt A."/>
            <person name="Lyons E."/>
            <person name="Manning G."/>
            <person name="Maruyama T."/>
            <person name="Michael T.P."/>
            <person name="Mikami K."/>
            <person name="Miyazaki S."/>
            <person name="Morinaga S."/>
            <person name="Murata T."/>
            <person name="Mueller-Roeber B."/>
            <person name="Nelson D.R."/>
            <person name="Obara M."/>
            <person name="Oguri Y."/>
            <person name="Olmstead R.G."/>
            <person name="Onodera N."/>
            <person name="Petersen B.L."/>
            <person name="Pils B."/>
            <person name="Prigge M."/>
            <person name="Rensing S.A."/>
            <person name="Riano-Pachon D.M."/>
            <person name="Roberts A.W."/>
            <person name="Sato Y."/>
            <person name="Scheller H.V."/>
            <person name="Schulz B."/>
            <person name="Schulz C."/>
            <person name="Shakirov E.V."/>
            <person name="Shibagaki N."/>
            <person name="Shinohara N."/>
            <person name="Shippen D.E."/>
            <person name="Soerensen I."/>
            <person name="Sotooka R."/>
            <person name="Sugimoto N."/>
            <person name="Sugita M."/>
            <person name="Sumikawa N."/>
            <person name="Tanurdzic M."/>
            <person name="Theissen G."/>
            <person name="Ulvskov P."/>
            <person name="Wakazuki S."/>
            <person name="Weng J.K."/>
            <person name="Willats W.W."/>
            <person name="Wipf D."/>
            <person name="Wolf P.G."/>
            <person name="Yang L."/>
            <person name="Zimmer A.D."/>
            <person name="Zhu Q."/>
            <person name="Mitros T."/>
            <person name="Hellsten U."/>
            <person name="Loque D."/>
            <person name="Otillar R."/>
            <person name="Salamov A."/>
            <person name="Schmutz J."/>
            <person name="Shapiro H."/>
            <person name="Lindquist E."/>
            <person name="Lucas S."/>
            <person name="Rokhsar D."/>
            <person name="Grigoriev I.V."/>
        </authorList>
    </citation>
    <scope>NUCLEOTIDE SEQUENCE [LARGE SCALE GENOMIC DNA]</scope>
</reference>
<proteinExistence type="inferred from homology"/>
<dbReference type="PANTHER" id="PTHR12300:SF176">
    <property type="entry name" value="HVA22-LIKE PROTEIN"/>
    <property type="match status" value="1"/>
</dbReference>
<accession>D8RW57</accession>
<dbReference type="AlphaFoldDB" id="D8RW57"/>
<gene>
    <name evidence="2" type="ORF">SELMODRAFT_415452</name>
</gene>
<dbReference type="InParanoid" id="D8RW57"/>
<name>D8RW57_SELML</name>
<sequence>MASSAISRELGMRLLCSPGSSSIFVRAASVAFGLGFPFYLSFKALEKKCQEDQEQWLVYWSVYACFNLVEKFTDKLISWFPFYHHAKLAFLMWLQLPNNYGVKYLYFNYVRHFLVKHQARLDRIVDASRNDMNNFVTAHHREIQAIGNVVHKFVMSGNALMLAFMARFNICGSSAYRTVEETVRFTLYTPSDRSLPEDDPCEGHA</sequence>
<dbReference type="Pfam" id="PF03134">
    <property type="entry name" value="TB2_DP1_HVA22"/>
    <property type="match status" value="1"/>
</dbReference>
<dbReference type="PANTHER" id="PTHR12300">
    <property type="entry name" value="HVA22-LIKE PROTEINS"/>
    <property type="match status" value="1"/>
</dbReference>
<dbReference type="EMBL" id="GL377592">
    <property type="protein sequence ID" value="EFJ23487.1"/>
    <property type="molecule type" value="Genomic_DNA"/>
</dbReference>
<comment type="similarity">
    <text evidence="1">Belongs to the DP1 family.</text>
</comment>